<name>A0ABU3AEW2_9FLAO</name>
<gene>
    <name evidence="4" type="ORF">RM706_15580</name>
</gene>
<reference evidence="4 5" key="1">
    <citation type="submission" date="2023-09" db="EMBL/GenBank/DDBJ databases">
        <authorList>
            <person name="Rey-Velasco X."/>
        </authorList>
    </citation>
    <scope>NUCLEOTIDE SEQUENCE [LARGE SCALE GENOMIC DNA]</scope>
    <source>
        <strain evidence="4 5">F388</strain>
    </source>
</reference>
<evidence type="ECO:0000256" key="2">
    <source>
        <dbReference type="ARBA" id="ARBA00023315"/>
    </source>
</evidence>
<organism evidence="4 5">
    <name type="scientific">Croceitalea rosinachiae</name>
    <dbReference type="NCBI Taxonomy" id="3075596"/>
    <lineage>
        <taxon>Bacteria</taxon>
        <taxon>Pseudomonadati</taxon>
        <taxon>Bacteroidota</taxon>
        <taxon>Flavobacteriia</taxon>
        <taxon>Flavobacteriales</taxon>
        <taxon>Flavobacteriaceae</taxon>
        <taxon>Croceitalea</taxon>
    </lineage>
</organism>
<dbReference type="InterPro" id="IPR051016">
    <property type="entry name" value="Diverse_Substrate_AcTransf"/>
</dbReference>
<comment type="caution">
    <text evidence="4">The sequence shown here is derived from an EMBL/GenBank/DDBJ whole genome shotgun (WGS) entry which is preliminary data.</text>
</comment>
<keyword evidence="5" id="KW-1185">Reference proteome</keyword>
<dbReference type="SUPFAM" id="SSF55729">
    <property type="entry name" value="Acyl-CoA N-acyltransferases (Nat)"/>
    <property type="match status" value="1"/>
</dbReference>
<protein>
    <submittedName>
        <fullName evidence="4">GNAT family N-acetyltransferase</fullName>
    </submittedName>
</protein>
<feature type="domain" description="N-acetyltransferase" evidence="3">
    <location>
        <begin position="5"/>
        <end position="153"/>
    </location>
</feature>
<dbReference type="CDD" id="cd04301">
    <property type="entry name" value="NAT_SF"/>
    <property type="match status" value="1"/>
</dbReference>
<dbReference type="PANTHER" id="PTHR10545">
    <property type="entry name" value="DIAMINE N-ACETYLTRANSFERASE"/>
    <property type="match status" value="1"/>
</dbReference>
<dbReference type="Proteomes" id="UP001255246">
    <property type="component" value="Unassembled WGS sequence"/>
</dbReference>
<dbReference type="PROSITE" id="PS51186">
    <property type="entry name" value="GNAT"/>
    <property type="match status" value="1"/>
</dbReference>
<proteinExistence type="predicted"/>
<dbReference type="PANTHER" id="PTHR10545:SF29">
    <property type="entry name" value="GH14572P-RELATED"/>
    <property type="match status" value="1"/>
</dbReference>
<dbReference type="Gene3D" id="3.40.630.30">
    <property type="match status" value="1"/>
</dbReference>
<evidence type="ECO:0000256" key="1">
    <source>
        <dbReference type="ARBA" id="ARBA00022679"/>
    </source>
</evidence>
<evidence type="ECO:0000259" key="3">
    <source>
        <dbReference type="PROSITE" id="PS51186"/>
    </source>
</evidence>
<dbReference type="Pfam" id="PF00583">
    <property type="entry name" value="Acetyltransf_1"/>
    <property type="match status" value="1"/>
</dbReference>
<keyword evidence="1" id="KW-0808">Transferase</keyword>
<dbReference type="EMBL" id="JAVRHR010000005">
    <property type="protein sequence ID" value="MDT0608463.1"/>
    <property type="molecule type" value="Genomic_DNA"/>
</dbReference>
<sequence>MKIQGKIRFAKPEDIPQIIQLCHLHAAYEEAEYVMERKAELLKKDLFETSPKLYCLVVEYDSVLLGYATYMKQYATWDAREYIYMDCLFIREFARGLGLGEKLIVRIQKEATFLDCELIQWQTPDFNTKAMKFYRRIGAKSKSKERFFLKTKQ</sequence>
<accession>A0ABU3AEW2</accession>
<evidence type="ECO:0000313" key="4">
    <source>
        <dbReference type="EMBL" id="MDT0608463.1"/>
    </source>
</evidence>
<evidence type="ECO:0000313" key="5">
    <source>
        <dbReference type="Proteomes" id="UP001255246"/>
    </source>
</evidence>
<dbReference type="InterPro" id="IPR000182">
    <property type="entry name" value="GNAT_dom"/>
</dbReference>
<dbReference type="InterPro" id="IPR016181">
    <property type="entry name" value="Acyl_CoA_acyltransferase"/>
</dbReference>
<keyword evidence="2" id="KW-0012">Acyltransferase</keyword>
<dbReference type="RefSeq" id="WP_311353199.1">
    <property type="nucleotide sequence ID" value="NZ_JAVRHR010000005.1"/>
</dbReference>